<dbReference type="Proteomes" id="UP000821845">
    <property type="component" value="Chromosome 2"/>
</dbReference>
<name>A0ACB7SWC5_HYAAI</name>
<keyword evidence="2" id="KW-1185">Reference proteome</keyword>
<accession>A0ACB7SWC5</accession>
<protein>
    <submittedName>
        <fullName evidence="1">Uncharacterized protein</fullName>
    </submittedName>
</protein>
<proteinExistence type="predicted"/>
<sequence>MEAVVAVHVGAGFHAPEKLPNYRRLCASACRRAVGVLERSDGSALEAVAAAVAVLEDDPLTNAGFGSNLTACGNPVLVAEALCRAQCAGPLSLGRTPPCFLVGEGALRWAREHVLPRVERSPEALVSAHTRRRYVKLKRRLDHCSAEEALTRKSPLGPVTPKHEPDDEPWTAASTPHCSSSDSDPPQLDTVGAVCMDRLGNVAAAVSSGGIWLKHTGRVGQAAVYGCGCWAENADSGSCAVAVSSSGCGEHLIRTALVRQCAQSLRSSSDNGSVLTLDTCFRQGFLQSPFLNDTNERLAGILALRWDPQCGSGDLLWAHTTRSLCYGYMRTGGSRPIFDCSQMPDTMVAGSKVVLGGAPLGTRRFDEADL</sequence>
<gene>
    <name evidence="1" type="ORF">HPB50_006704</name>
</gene>
<organism evidence="1 2">
    <name type="scientific">Hyalomma asiaticum</name>
    <name type="common">Tick</name>
    <dbReference type="NCBI Taxonomy" id="266040"/>
    <lineage>
        <taxon>Eukaryota</taxon>
        <taxon>Metazoa</taxon>
        <taxon>Ecdysozoa</taxon>
        <taxon>Arthropoda</taxon>
        <taxon>Chelicerata</taxon>
        <taxon>Arachnida</taxon>
        <taxon>Acari</taxon>
        <taxon>Parasitiformes</taxon>
        <taxon>Ixodida</taxon>
        <taxon>Ixodoidea</taxon>
        <taxon>Ixodidae</taxon>
        <taxon>Hyalomminae</taxon>
        <taxon>Hyalomma</taxon>
    </lineage>
</organism>
<comment type="caution">
    <text evidence="1">The sequence shown here is derived from an EMBL/GenBank/DDBJ whole genome shotgun (WGS) entry which is preliminary data.</text>
</comment>
<reference evidence="1" key="1">
    <citation type="submission" date="2020-05" db="EMBL/GenBank/DDBJ databases">
        <title>Large-scale comparative analyses of tick genomes elucidate their genetic diversity and vector capacities.</title>
        <authorList>
            <person name="Jia N."/>
            <person name="Wang J."/>
            <person name="Shi W."/>
            <person name="Du L."/>
            <person name="Sun Y."/>
            <person name="Zhan W."/>
            <person name="Jiang J."/>
            <person name="Wang Q."/>
            <person name="Zhang B."/>
            <person name="Ji P."/>
            <person name="Sakyi L.B."/>
            <person name="Cui X."/>
            <person name="Yuan T."/>
            <person name="Jiang B."/>
            <person name="Yang W."/>
            <person name="Lam T.T.-Y."/>
            <person name="Chang Q."/>
            <person name="Ding S."/>
            <person name="Wang X."/>
            <person name="Zhu J."/>
            <person name="Ruan X."/>
            <person name="Zhao L."/>
            <person name="Wei J."/>
            <person name="Que T."/>
            <person name="Du C."/>
            <person name="Cheng J."/>
            <person name="Dai P."/>
            <person name="Han X."/>
            <person name="Huang E."/>
            <person name="Gao Y."/>
            <person name="Liu J."/>
            <person name="Shao H."/>
            <person name="Ye R."/>
            <person name="Li L."/>
            <person name="Wei W."/>
            <person name="Wang X."/>
            <person name="Wang C."/>
            <person name="Yang T."/>
            <person name="Huo Q."/>
            <person name="Li W."/>
            <person name="Guo W."/>
            <person name="Chen H."/>
            <person name="Zhou L."/>
            <person name="Ni X."/>
            <person name="Tian J."/>
            <person name="Zhou Y."/>
            <person name="Sheng Y."/>
            <person name="Liu T."/>
            <person name="Pan Y."/>
            <person name="Xia L."/>
            <person name="Li J."/>
            <person name="Zhao F."/>
            <person name="Cao W."/>
        </authorList>
    </citation>
    <scope>NUCLEOTIDE SEQUENCE</scope>
    <source>
        <strain evidence="1">Hyas-2018</strain>
    </source>
</reference>
<evidence type="ECO:0000313" key="1">
    <source>
        <dbReference type="EMBL" id="KAH6938089.1"/>
    </source>
</evidence>
<evidence type="ECO:0000313" key="2">
    <source>
        <dbReference type="Proteomes" id="UP000821845"/>
    </source>
</evidence>
<dbReference type="EMBL" id="CM023482">
    <property type="protein sequence ID" value="KAH6938089.1"/>
    <property type="molecule type" value="Genomic_DNA"/>
</dbReference>